<comment type="caution">
    <text evidence="2">The sequence shown here is derived from an EMBL/GenBank/DDBJ whole genome shotgun (WGS) entry which is preliminary data.</text>
</comment>
<evidence type="ECO:0000313" key="2">
    <source>
        <dbReference type="EMBL" id="NEG54892.1"/>
    </source>
</evidence>
<name>A0A6L9STM3_9BIFI</name>
<sequence length="148" mass="15501">MKDNNYLRARKAEAKAASFQKRTAERALVWAGAAYLVAMAVFLVLGSMGVVPGANGQLVGGGQVGYVALYAVVSVAVAAYAAFVAFRWIVPGRPDRKVTFSLIGVVVFALVTFDTVALLVFGLALGFYVTKDRAPKAAGSRGGNAGRK</sequence>
<keyword evidence="3" id="KW-1185">Reference proteome</keyword>
<feature type="transmembrane region" description="Helical" evidence="1">
    <location>
        <begin position="68"/>
        <end position="90"/>
    </location>
</feature>
<evidence type="ECO:0008006" key="4">
    <source>
        <dbReference type="Google" id="ProtNLM"/>
    </source>
</evidence>
<organism evidence="2 3">
    <name type="scientific">Bifidobacterium platyrrhinorum</name>
    <dbReference type="NCBI Taxonomy" id="2661628"/>
    <lineage>
        <taxon>Bacteria</taxon>
        <taxon>Bacillati</taxon>
        <taxon>Actinomycetota</taxon>
        <taxon>Actinomycetes</taxon>
        <taxon>Bifidobacteriales</taxon>
        <taxon>Bifidobacteriaceae</taxon>
        <taxon>Bifidobacterium</taxon>
    </lineage>
</organism>
<dbReference type="RefSeq" id="WP_163196608.1">
    <property type="nucleotide sequence ID" value="NZ_WHZV01000002.1"/>
</dbReference>
<dbReference type="AlphaFoldDB" id="A0A6L9STM3"/>
<gene>
    <name evidence="2" type="ORF">GFD21_03685</name>
</gene>
<evidence type="ECO:0000256" key="1">
    <source>
        <dbReference type="SAM" id="Phobius"/>
    </source>
</evidence>
<feature type="transmembrane region" description="Helical" evidence="1">
    <location>
        <begin position="27"/>
        <end position="48"/>
    </location>
</feature>
<evidence type="ECO:0000313" key="3">
    <source>
        <dbReference type="Proteomes" id="UP000483293"/>
    </source>
</evidence>
<accession>A0A6L9STM3</accession>
<protein>
    <recommendedName>
        <fullName evidence="4">DUF4064 domain-containing protein</fullName>
    </recommendedName>
</protein>
<keyword evidence="1" id="KW-0812">Transmembrane</keyword>
<reference evidence="2 3" key="1">
    <citation type="submission" date="2019-10" db="EMBL/GenBank/DDBJ databases">
        <title>Bifidobacterium from non-human primates.</title>
        <authorList>
            <person name="Modesto M."/>
        </authorList>
    </citation>
    <scope>NUCLEOTIDE SEQUENCE [LARGE SCALE GENOMIC DNA]</scope>
    <source>
        <strain evidence="2 3">SMA15</strain>
    </source>
</reference>
<keyword evidence="1" id="KW-0472">Membrane</keyword>
<keyword evidence="1" id="KW-1133">Transmembrane helix</keyword>
<feature type="transmembrane region" description="Helical" evidence="1">
    <location>
        <begin position="102"/>
        <end position="129"/>
    </location>
</feature>
<dbReference type="Proteomes" id="UP000483293">
    <property type="component" value="Unassembled WGS sequence"/>
</dbReference>
<dbReference type="EMBL" id="WHZV01000002">
    <property type="protein sequence ID" value="NEG54892.1"/>
    <property type="molecule type" value="Genomic_DNA"/>
</dbReference>
<proteinExistence type="predicted"/>